<dbReference type="InterPro" id="IPR002502">
    <property type="entry name" value="Amidase_domain"/>
</dbReference>
<protein>
    <submittedName>
        <fullName evidence="2">N-acetylmuramoyl-L-alanine amidase</fullName>
    </submittedName>
</protein>
<dbReference type="InterPro" id="IPR036505">
    <property type="entry name" value="Amidase/PGRP_sf"/>
</dbReference>
<gene>
    <name evidence="2" type="ORF">HRJ34_09555</name>
</gene>
<dbReference type="InterPro" id="IPR015510">
    <property type="entry name" value="PGRP"/>
</dbReference>
<dbReference type="Gene3D" id="3.40.80.10">
    <property type="entry name" value="Peptidoglycan recognition protein-like"/>
    <property type="match status" value="1"/>
</dbReference>
<dbReference type="PANTHER" id="PTHR11022:SF41">
    <property type="entry name" value="PEPTIDOGLYCAN-RECOGNITION PROTEIN LC-RELATED"/>
    <property type="match status" value="1"/>
</dbReference>
<dbReference type="PANTHER" id="PTHR11022">
    <property type="entry name" value="PEPTIDOGLYCAN RECOGNITION PROTEIN"/>
    <property type="match status" value="1"/>
</dbReference>
<dbReference type="SMART" id="SM00644">
    <property type="entry name" value="Ami_2"/>
    <property type="match status" value="1"/>
</dbReference>
<dbReference type="Pfam" id="PF01510">
    <property type="entry name" value="Amidase_2"/>
    <property type="match status" value="1"/>
</dbReference>
<feature type="domain" description="N-acetylmuramoyl-L-alanine amidase" evidence="1">
    <location>
        <begin position="2"/>
        <end position="134"/>
    </location>
</feature>
<name>A0A975D619_9SPHN</name>
<dbReference type="CDD" id="cd06583">
    <property type="entry name" value="PGRP"/>
    <property type="match status" value="1"/>
</dbReference>
<dbReference type="Proteomes" id="UP000664914">
    <property type="component" value="Chromosome"/>
</dbReference>
<organism evidence="2 3">
    <name type="scientific">Rhizorhabdus wittichii</name>
    <dbReference type="NCBI Taxonomy" id="160791"/>
    <lineage>
        <taxon>Bacteria</taxon>
        <taxon>Pseudomonadati</taxon>
        <taxon>Pseudomonadota</taxon>
        <taxon>Alphaproteobacteria</taxon>
        <taxon>Sphingomonadales</taxon>
        <taxon>Sphingomonadaceae</taxon>
        <taxon>Rhizorhabdus</taxon>
    </lineage>
</organism>
<reference evidence="2" key="1">
    <citation type="submission" date="2020-07" db="EMBL/GenBank/DDBJ databases">
        <authorList>
            <person name="Camacho E."/>
        </authorList>
    </citation>
    <scope>NUCLEOTIDE SEQUENCE</scope>
    <source>
        <strain evidence="2">MPO218</strain>
    </source>
</reference>
<evidence type="ECO:0000313" key="2">
    <source>
        <dbReference type="EMBL" id="QTH23720.1"/>
    </source>
</evidence>
<proteinExistence type="predicted"/>
<dbReference type="EMBL" id="CP059319">
    <property type="protein sequence ID" value="QTH23720.1"/>
    <property type="molecule type" value="Genomic_DNA"/>
</dbReference>
<reference evidence="2" key="2">
    <citation type="submission" date="2021-04" db="EMBL/GenBank/DDBJ databases">
        <title>Isolation and genomic analysis of the ibuprofen-degrading bacterium Sphingomonas strain MPO218.</title>
        <authorList>
            <person name="Aulestia M."/>
            <person name="Flores A."/>
            <person name="Mangas E.L."/>
            <person name="Perez-Pulido A.J."/>
            <person name="Santero E."/>
            <person name="Camacho E.M."/>
        </authorList>
    </citation>
    <scope>NUCLEOTIDE SEQUENCE</scope>
    <source>
        <strain evidence="2">MPO218</strain>
    </source>
</reference>
<evidence type="ECO:0000313" key="3">
    <source>
        <dbReference type="Proteomes" id="UP000664914"/>
    </source>
</evidence>
<dbReference type="AlphaFoldDB" id="A0A975D619"/>
<evidence type="ECO:0000259" key="1">
    <source>
        <dbReference type="SMART" id="SM00644"/>
    </source>
</evidence>
<accession>A0A975D619</accession>
<dbReference type="GO" id="GO:0008745">
    <property type="term" value="F:N-acetylmuramoyl-L-alanine amidase activity"/>
    <property type="evidence" value="ECO:0007669"/>
    <property type="project" value="InterPro"/>
</dbReference>
<dbReference type="GO" id="GO:0009253">
    <property type="term" value="P:peptidoglycan catabolic process"/>
    <property type="evidence" value="ECO:0007669"/>
    <property type="project" value="InterPro"/>
</dbReference>
<sequence length="146" mass="16164">MTTPAYMDPAKIEYLTIHCAATPRGRDVKAATISQWDVRKFGQISYHHVVDIDGNRVRTLRDDQRGAHVGGANTGNIGICYVGGVETNNRPADTRTDAQKMALLTLIRTYRARYPGIIIRGHRDWPGVAKACPSFDVAAWLKEVGE</sequence>
<dbReference type="SUPFAM" id="SSF55846">
    <property type="entry name" value="N-acetylmuramoyl-L-alanine amidase-like"/>
    <property type="match status" value="1"/>
</dbReference>
<dbReference type="RefSeq" id="WP_208633957.1">
    <property type="nucleotide sequence ID" value="NZ_CP059319.1"/>
</dbReference>